<reference evidence="2 3" key="1">
    <citation type="submission" date="2019-03" db="EMBL/GenBank/DDBJ databases">
        <title>Genomic Encyclopedia of Archaeal and Bacterial Type Strains, Phase II (KMG-II): from individual species to whole genera.</title>
        <authorList>
            <person name="Goeker M."/>
        </authorList>
    </citation>
    <scope>NUCLEOTIDE SEQUENCE [LARGE SCALE GENOMIC DNA]</scope>
    <source>
        <strain evidence="2 3">DSM 22554</strain>
    </source>
</reference>
<dbReference type="OrthoDB" id="646668at2"/>
<evidence type="ECO:0000313" key="2">
    <source>
        <dbReference type="EMBL" id="TCK83352.1"/>
    </source>
</evidence>
<keyword evidence="1" id="KW-0732">Signal</keyword>
<proteinExistence type="predicted"/>
<protein>
    <recommendedName>
        <fullName evidence="4">PKD domain-containing protein</fullName>
    </recommendedName>
</protein>
<gene>
    <name evidence="2" type="ORF">C8N28_1953</name>
</gene>
<sequence>MKRITAYIMILLSTIALVSCEAVEDRLDIGGFISAEQLDITATPVIVDGKATNKIILNNSSPVLSSWDFGTGKTQRKTDTVLMVVEGESEIIFTGRNPDGSEISKTLTVNVEDMYFPVPPEWGFLTAGSEKEWEWDDTAPSVWGNGGYLGNMAPAWWTLQIADINGQSAKEGAGAKMVFSLRGAKFAKVKSDGTTETGTFSFNMNNKTMDESGAVWAKGKLTLKGTTVLNGISPNEGGAKVYEYDILALDDEHMVLSHPEPGASAWGTAWFWVFKAAD</sequence>
<keyword evidence="3" id="KW-1185">Reference proteome</keyword>
<dbReference type="AlphaFoldDB" id="A0A4R1LWS6"/>
<dbReference type="PROSITE" id="PS51257">
    <property type="entry name" value="PROKAR_LIPOPROTEIN"/>
    <property type="match status" value="1"/>
</dbReference>
<dbReference type="Proteomes" id="UP000294616">
    <property type="component" value="Unassembled WGS sequence"/>
</dbReference>
<organism evidence="2 3">
    <name type="scientific">Albibacterium bauzanense</name>
    <dbReference type="NCBI Taxonomy" id="653929"/>
    <lineage>
        <taxon>Bacteria</taxon>
        <taxon>Pseudomonadati</taxon>
        <taxon>Bacteroidota</taxon>
        <taxon>Sphingobacteriia</taxon>
        <taxon>Sphingobacteriales</taxon>
        <taxon>Sphingobacteriaceae</taxon>
        <taxon>Albibacterium</taxon>
    </lineage>
</organism>
<feature type="signal peptide" evidence="1">
    <location>
        <begin position="1"/>
        <end position="18"/>
    </location>
</feature>
<evidence type="ECO:0000256" key="1">
    <source>
        <dbReference type="SAM" id="SignalP"/>
    </source>
</evidence>
<evidence type="ECO:0008006" key="4">
    <source>
        <dbReference type="Google" id="ProtNLM"/>
    </source>
</evidence>
<comment type="caution">
    <text evidence="2">The sequence shown here is derived from an EMBL/GenBank/DDBJ whole genome shotgun (WGS) entry which is preliminary data.</text>
</comment>
<dbReference type="EMBL" id="SMGO01000002">
    <property type="protein sequence ID" value="TCK83352.1"/>
    <property type="molecule type" value="Genomic_DNA"/>
</dbReference>
<evidence type="ECO:0000313" key="3">
    <source>
        <dbReference type="Proteomes" id="UP000294616"/>
    </source>
</evidence>
<feature type="chain" id="PRO_5020216178" description="PKD domain-containing protein" evidence="1">
    <location>
        <begin position="19"/>
        <end position="278"/>
    </location>
</feature>
<dbReference type="RefSeq" id="WP_132224266.1">
    <property type="nucleotide sequence ID" value="NZ_SMGO01000002.1"/>
</dbReference>
<accession>A0A4R1LWS6</accession>
<name>A0A4R1LWS6_9SPHI</name>